<evidence type="ECO:0000259" key="1">
    <source>
        <dbReference type="Pfam" id="PF03061"/>
    </source>
</evidence>
<name>A0A399M5W2_9PSED</name>
<feature type="domain" description="Thioesterase" evidence="1">
    <location>
        <begin position="141"/>
        <end position="213"/>
    </location>
</feature>
<evidence type="ECO:0000313" key="2">
    <source>
        <dbReference type="EMBL" id="RII76699.1"/>
    </source>
</evidence>
<dbReference type="Proteomes" id="UP000265875">
    <property type="component" value="Unassembled WGS sequence"/>
</dbReference>
<evidence type="ECO:0000313" key="3">
    <source>
        <dbReference type="Proteomes" id="UP000265875"/>
    </source>
</evidence>
<dbReference type="CDD" id="cd03443">
    <property type="entry name" value="PaaI_thioesterase"/>
    <property type="match status" value="1"/>
</dbReference>
<dbReference type="EMBL" id="QWLL01000035">
    <property type="protein sequence ID" value="RII76699.1"/>
    <property type="molecule type" value="Genomic_DNA"/>
</dbReference>
<dbReference type="GO" id="GO:0016790">
    <property type="term" value="F:thiolester hydrolase activity"/>
    <property type="evidence" value="ECO:0007669"/>
    <property type="project" value="UniProtKB-ARBA"/>
</dbReference>
<organism evidence="2 3">
    <name type="scientific">Pseudomonas monteilii</name>
    <dbReference type="NCBI Taxonomy" id="76759"/>
    <lineage>
        <taxon>Bacteria</taxon>
        <taxon>Pseudomonadati</taxon>
        <taxon>Pseudomonadota</taxon>
        <taxon>Gammaproteobacteria</taxon>
        <taxon>Pseudomonadales</taxon>
        <taxon>Pseudomonadaceae</taxon>
        <taxon>Pseudomonas</taxon>
    </lineage>
</organism>
<accession>A0A399M5W2</accession>
<dbReference type="SUPFAM" id="SSF54637">
    <property type="entry name" value="Thioesterase/thiol ester dehydrase-isomerase"/>
    <property type="match status" value="1"/>
</dbReference>
<gene>
    <name evidence="2" type="ORF">D0894_16205</name>
</gene>
<protein>
    <submittedName>
        <fullName evidence="2">PaaI family thioesterase</fullName>
    </submittedName>
</protein>
<dbReference type="Pfam" id="PF03061">
    <property type="entry name" value="4HBT"/>
    <property type="match status" value="1"/>
</dbReference>
<sequence length="230" mass="24729">MACHCLRRISDALPVGHIAPAVGITVAVTGVLPAGDNPNHCGEQPSKTPFQWIPPRHGQLGDHDAVLAWISVRVAGHCGLVKKGGKHMKDNLFWRIVWGLVPQPNAARLLGWSFISHNQAKREVCVQFDASVSLTNPLGKIQGGMLTAMLDDCLGPAVYATLGTHEVALTVKMATAFLRPASPGQITGVARMYRRRGDYCYAKGELRNSKDQTLVTASACYKVVGLNPDG</sequence>
<dbReference type="Gene3D" id="3.10.129.10">
    <property type="entry name" value="Hotdog Thioesterase"/>
    <property type="match status" value="1"/>
</dbReference>
<dbReference type="InterPro" id="IPR029069">
    <property type="entry name" value="HotDog_dom_sf"/>
</dbReference>
<dbReference type="InterPro" id="IPR006683">
    <property type="entry name" value="Thioestr_dom"/>
</dbReference>
<reference evidence="2 3" key="1">
    <citation type="submission" date="2018-08" db="EMBL/GenBank/DDBJ databases">
        <title>Draft genome sequence of the cyanotroph, Pseudomonas monteilii BCN3.</title>
        <authorList>
            <person name="Jones L.B."/>
            <person name="Kunz D.A."/>
        </authorList>
    </citation>
    <scope>NUCLEOTIDE SEQUENCE [LARGE SCALE GENOMIC DNA]</scope>
    <source>
        <strain evidence="2 3">BCN3</strain>
    </source>
</reference>
<proteinExistence type="predicted"/>
<comment type="caution">
    <text evidence="2">The sequence shown here is derived from an EMBL/GenBank/DDBJ whole genome shotgun (WGS) entry which is preliminary data.</text>
</comment>
<dbReference type="AlphaFoldDB" id="A0A399M5W2"/>